<dbReference type="PANTHER" id="PTHR45453:SF1">
    <property type="entry name" value="PHOSPHATE REGULON SENSOR PROTEIN PHOR"/>
    <property type="match status" value="1"/>
</dbReference>
<dbReference type="InterPro" id="IPR005467">
    <property type="entry name" value="His_kinase_dom"/>
</dbReference>
<name>A0A9D1D250_9FIRM</name>
<dbReference type="InterPro" id="IPR050351">
    <property type="entry name" value="BphY/WalK/GraS-like"/>
</dbReference>
<dbReference type="AlphaFoldDB" id="A0A9D1D250"/>
<dbReference type="SUPFAM" id="SSF55874">
    <property type="entry name" value="ATPase domain of HSP90 chaperone/DNA topoisomerase II/histidine kinase"/>
    <property type="match status" value="1"/>
</dbReference>
<sequence length="472" mass="52242">MKSFGSYISKHLASFAAFLLMLILINLLLFGLTFCHTVFSDYGDTSPRAMLEMTAAAASTESLTEEAAEKLRQHQIWALYLTPEGECFWTLDAPEEIPQSFSIQDIASFSKGYLMDYPVFVWNTDDGLLVLGYPKDSYVKLTSNYYSMETIQRLPLYLCGMLGMDALCLFLAYYISKRRILRNTEPIAAAVRTLADGKPASLQIAGELSEIAESVNKASLILSRQNESRANWISGVSHDIRTPLSMIMGYADQIAANENASDTIRKQAEIIRKQSVKIKELVQDLNLVSQLEYEMQPLHKEPIRPAKLLRSYAAELINSGISEAYTMDIDIAPEAETTLLEGDARLLSRAVSNLVQNSIRHNPQGCDIRLSLKTADGVLTLTVADNGVGLTPEKLRELEHKPHYIDSTDERLDLRHGLGLLLVRQIVTAHHGSMRIESSPNEGYRTVLTFPAGSAKSPAAGSGTANSYPVVE</sequence>
<dbReference type="InterPro" id="IPR004358">
    <property type="entry name" value="Sig_transdc_His_kin-like_C"/>
</dbReference>
<dbReference type="InterPro" id="IPR036097">
    <property type="entry name" value="HisK_dim/P_sf"/>
</dbReference>
<feature type="transmembrane region" description="Helical" evidence="8">
    <location>
        <begin position="12"/>
        <end position="39"/>
    </location>
</feature>
<dbReference type="Proteomes" id="UP000886886">
    <property type="component" value="Unassembled WGS sequence"/>
</dbReference>
<evidence type="ECO:0000313" key="10">
    <source>
        <dbReference type="EMBL" id="HIQ97308.1"/>
    </source>
</evidence>
<keyword evidence="4" id="KW-0597">Phosphoprotein</keyword>
<dbReference type="GO" id="GO:0000155">
    <property type="term" value="F:phosphorelay sensor kinase activity"/>
    <property type="evidence" value="ECO:0007669"/>
    <property type="project" value="InterPro"/>
</dbReference>
<keyword evidence="8" id="KW-0812">Transmembrane</keyword>
<dbReference type="InterPro" id="IPR036890">
    <property type="entry name" value="HATPase_C_sf"/>
</dbReference>
<keyword evidence="7" id="KW-0902">Two-component regulatory system</keyword>
<evidence type="ECO:0000256" key="3">
    <source>
        <dbReference type="ARBA" id="ARBA00012438"/>
    </source>
</evidence>
<dbReference type="EC" id="2.7.13.3" evidence="3"/>
<evidence type="ECO:0000256" key="5">
    <source>
        <dbReference type="ARBA" id="ARBA00022679"/>
    </source>
</evidence>
<keyword evidence="5" id="KW-0808">Transferase</keyword>
<reference evidence="10" key="2">
    <citation type="journal article" date="2021" name="PeerJ">
        <title>Extensive microbial diversity within the chicken gut microbiome revealed by metagenomics and culture.</title>
        <authorList>
            <person name="Gilroy R."/>
            <person name="Ravi A."/>
            <person name="Getino M."/>
            <person name="Pursley I."/>
            <person name="Horton D.L."/>
            <person name="Alikhan N.F."/>
            <person name="Baker D."/>
            <person name="Gharbi K."/>
            <person name="Hall N."/>
            <person name="Watson M."/>
            <person name="Adriaenssens E.M."/>
            <person name="Foster-Nyarko E."/>
            <person name="Jarju S."/>
            <person name="Secka A."/>
            <person name="Antonio M."/>
            <person name="Oren A."/>
            <person name="Chaudhuri R.R."/>
            <person name="La Ragione R."/>
            <person name="Hildebrand F."/>
            <person name="Pallen M.J."/>
        </authorList>
    </citation>
    <scope>NUCLEOTIDE SEQUENCE</scope>
    <source>
        <strain evidence="10">ChiSjej3B21-11622</strain>
    </source>
</reference>
<proteinExistence type="predicted"/>
<dbReference type="PANTHER" id="PTHR45453">
    <property type="entry name" value="PHOSPHATE REGULON SENSOR PROTEIN PHOR"/>
    <property type="match status" value="1"/>
</dbReference>
<evidence type="ECO:0000256" key="8">
    <source>
        <dbReference type="SAM" id="Phobius"/>
    </source>
</evidence>
<evidence type="ECO:0000256" key="4">
    <source>
        <dbReference type="ARBA" id="ARBA00022553"/>
    </source>
</evidence>
<dbReference type="CDD" id="cd00082">
    <property type="entry name" value="HisKA"/>
    <property type="match status" value="1"/>
</dbReference>
<evidence type="ECO:0000256" key="1">
    <source>
        <dbReference type="ARBA" id="ARBA00000085"/>
    </source>
</evidence>
<comment type="catalytic activity">
    <reaction evidence="1">
        <text>ATP + protein L-histidine = ADP + protein N-phospho-L-histidine.</text>
        <dbReference type="EC" id="2.7.13.3"/>
    </reaction>
</comment>
<dbReference type="GO" id="GO:0004721">
    <property type="term" value="F:phosphoprotein phosphatase activity"/>
    <property type="evidence" value="ECO:0007669"/>
    <property type="project" value="TreeGrafter"/>
</dbReference>
<dbReference type="SMART" id="SM00388">
    <property type="entry name" value="HisKA"/>
    <property type="match status" value="1"/>
</dbReference>
<dbReference type="Gene3D" id="3.30.565.10">
    <property type="entry name" value="Histidine kinase-like ATPase, C-terminal domain"/>
    <property type="match status" value="1"/>
</dbReference>
<dbReference type="PROSITE" id="PS50109">
    <property type="entry name" value="HIS_KIN"/>
    <property type="match status" value="1"/>
</dbReference>
<comment type="caution">
    <text evidence="10">The sequence shown here is derived from an EMBL/GenBank/DDBJ whole genome shotgun (WGS) entry which is preliminary data.</text>
</comment>
<keyword evidence="8" id="KW-0472">Membrane</keyword>
<feature type="transmembrane region" description="Helical" evidence="8">
    <location>
        <begin position="154"/>
        <end position="175"/>
    </location>
</feature>
<evidence type="ECO:0000256" key="7">
    <source>
        <dbReference type="ARBA" id="ARBA00023012"/>
    </source>
</evidence>
<reference evidence="10" key="1">
    <citation type="submission" date="2020-10" db="EMBL/GenBank/DDBJ databases">
        <authorList>
            <person name="Gilroy R."/>
        </authorList>
    </citation>
    <scope>NUCLEOTIDE SEQUENCE</scope>
    <source>
        <strain evidence="10">ChiSjej3B21-11622</strain>
    </source>
</reference>
<dbReference type="GO" id="GO:0016036">
    <property type="term" value="P:cellular response to phosphate starvation"/>
    <property type="evidence" value="ECO:0007669"/>
    <property type="project" value="TreeGrafter"/>
</dbReference>
<evidence type="ECO:0000313" key="11">
    <source>
        <dbReference type="Proteomes" id="UP000886886"/>
    </source>
</evidence>
<dbReference type="Pfam" id="PF02518">
    <property type="entry name" value="HATPase_c"/>
    <property type="match status" value="1"/>
</dbReference>
<dbReference type="SMART" id="SM00387">
    <property type="entry name" value="HATPase_c"/>
    <property type="match status" value="1"/>
</dbReference>
<evidence type="ECO:0000256" key="6">
    <source>
        <dbReference type="ARBA" id="ARBA00022777"/>
    </source>
</evidence>
<dbReference type="GO" id="GO:0005886">
    <property type="term" value="C:plasma membrane"/>
    <property type="evidence" value="ECO:0007669"/>
    <property type="project" value="TreeGrafter"/>
</dbReference>
<dbReference type="SUPFAM" id="SSF47384">
    <property type="entry name" value="Homodimeric domain of signal transducing histidine kinase"/>
    <property type="match status" value="1"/>
</dbReference>
<dbReference type="PRINTS" id="PR00344">
    <property type="entry name" value="BCTRLSENSOR"/>
</dbReference>
<dbReference type="Pfam" id="PF00512">
    <property type="entry name" value="HisKA"/>
    <property type="match status" value="1"/>
</dbReference>
<dbReference type="InterPro" id="IPR003594">
    <property type="entry name" value="HATPase_dom"/>
</dbReference>
<evidence type="ECO:0000256" key="2">
    <source>
        <dbReference type="ARBA" id="ARBA00004370"/>
    </source>
</evidence>
<dbReference type="InterPro" id="IPR003661">
    <property type="entry name" value="HisK_dim/P_dom"/>
</dbReference>
<evidence type="ECO:0000259" key="9">
    <source>
        <dbReference type="PROSITE" id="PS50109"/>
    </source>
</evidence>
<dbReference type="EMBL" id="DVFT01000180">
    <property type="protein sequence ID" value="HIQ97308.1"/>
    <property type="molecule type" value="Genomic_DNA"/>
</dbReference>
<organism evidence="10 11">
    <name type="scientific">Candidatus Limivivens merdigallinarum</name>
    <dbReference type="NCBI Taxonomy" id="2840859"/>
    <lineage>
        <taxon>Bacteria</taxon>
        <taxon>Bacillati</taxon>
        <taxon>Bacillota</taxon>
        <taxon>Clostridia</taxon>
        <taxon>Lachnospirales</taxon>
        <taxon>Lachnospiraceae</taxon>
        <taxon>Lachnospiraceae incertae sedis</taxon>
        <taxon>Candidatus Limivivens</taxon>
    </lineage>
</organism>
<feature type="domain" description="Histidine kinase" evidence="9">
    <location>
        <begin position="235"/>
        <end position="454"/>
    </location>
</feature>
<dbReference type="Gene3D" id="1.10.287.130">
    <property type="match status" value="1"/>
</dbReference>
<keyword evidence="6 10" id="KW-0418">Kinase</keyword>
<protein>
    <recommendedName>
        <fullName evidence="3">histidine kinase</fullName>
        <ecNumber evidence="3">2.7.13.3</ecNumber>
    </recommendedName>
</protein>
<accession>A0A9D1D250</accession>
<gene>
    <name evidence="10" type="ORF">IAB26_12185</name>
</gene>
<comment type="subcellular location">
    <subcellularLocation>
        <location evidence="2">Membrane</location>
    </subcellularLocation>
</comment>
<keyword evidence="8" id="KW-1133">Transmembrane helix</keyword>